<protein>
    <submittedName>
        <fullName evidence="2">Uncharacterized protein</fullName>
    </submittedName>
</protein>
<evidence type="ECO:0000313" key="3">
    <source>
        <dbReference type="Proteomes" id="UP000322873"/>
    </source>
</evidence>
<feature type="region of interest" description="Disordered" evidence="1">
    <location>
        <begin position="33"/>
        <end position="58"/>
    </location>
</feature>
<keyword evidence="3" id="KW-1185">Reference proteome</keyword>
<dbReference type="EMBL" id="VICG01000012">
    <property type="protein sequence ID" value="KAA8566745.1"/>
    <property type="molecule type" value="Genomic_DNA"/>
</dbReference>
<evidence type="ECO:0000313" key="2">
    <source>
        <dbReference type="EMBL" id="KAA8566745.1"/>
    </source>
</evidence>
<comment type="caution">
    <text evidence="2">The sequence shown here is derived from an EMBL/GenBank/DDBJ whole genome shotgun (WGS) entry which is preliminary data.</text>
</comment>
<reference evidence="2 3" key="1">
    <citation type="submission" date="2019-06" db="EMBL/GenBank/DDBJ databases">
        <title>Genome Sequence of the Brown Rot Fungal Pathogen Monilinia fructicola.</title>
        <authorList>
            <person name="De Miccolis Angelini R.M."/>
            <person name="Landi L."/>
            <person name="Abate D."/>
            <person name="Pollastro S."/>
            <person name="Romanazzi G."/>
            <person name="Faretra F."/>
        </authorList>
    </citation>
    <scope>NUCLEOTIDE SEQUENCE [LARGE SCALE GENOMIC DNA]</scope>
    <source>
        <strain evidence="2 3">Mfrc123</strain>
    </source>
</reference>
<organism evidence="2 3">
    <name type="scientific">Monilinia fructicola</name>
    <name type="common">Brown rot fungus</name>
    <name type="synonym">Ciboria fructicola</name>
    <dbReference type="NCBI Taxonomy" id="38448"/>
    <lineage>
        <taxon>Eukaryota</taxon>
        <taxon>Fungi</taxon>
        <taxon>Dikarya</taxon>
        <taxon>Ascomycota</taxon>
        <taxon>Pezizomycotina</taxon>
        <taxon>Leotiomycetes</taxon>
        <taxon>Helotiales</taxon>
        <taxon>Sclerotiniaceae</taxon>
        <taxon>Monilinia</taxon>
    </lineage>
</organism>
<proteinExistence type="predicted"/>
<dbReference type="VEuPathDB" id="FungiDB:MFRU_044g00600"/>
<accession>A0A5M9JHZ2</accession>
<dbReference type="Proteomes" id="UP000322873">
    <property type="component" value="Unassembled WGS sequence"/>
</dbReference>
<evidence type="ECO:0000256" key="1">
    <source>
        <dbReference type="SAM" id="MobiDB-lite"/>
    </source>
</evidence>
<gene>
    <name evidence="2" type="ORF">EYC84_009275</name>
</gene>
<name>A0A5M9JHZ2_MONFR</name>
<sequence length="129" mass="14495">MDEPRMVAPWELINANMEVERSTRKLADVSVVSEDYGSLPPPRRSGNGEPDAPKREWENSGPYWKIAARGCHPDSLARRAEVMTDFSKTPAISMGHSSLHTYKGYVSNHSLSARFLSSTRFTIPSWNDD</sequence>
<dbReference type="AlphaFoldDB" id="A0A5M9JHZ2"/>